<feature type="compositionally biased region" description="Acidic residues" evidence="6">
    <location>
        <begin position="234"/>
        <end position="261"/>
    </location>
</feature>
<gene>
    <name evidence="7" type="ORF">DXG03_009665</name>
</gene>
<protein>
    <recommendedName>
        <fullName evidence="9">Transcription initiation factor TFIID subunit 9</fullName>
    </recommendedName>
</protein>
<feature type="compositionally biased region" description="Acidic residues" evidence="6">
    <location>
        <begin position="163"/>
        <end position="179"/>
    </location>
</feature>
<evidence type="ECO:0008006" key="9">
    <source>
        <dbReference type="Google" id="ProtNLM"/>
    </source>
</evidence>
<evidence type="ECO:0000313" key="7">
    <source>
        <dbReference type="EMBL" id="KAG5643786.1"/>
    </source>
</evidence>
<dbReference type="GO" id="GO:0000124">
    <property type="term" value="C:SAGA complex"/>
    <property type="evidence" value="ECO:0007669"/>
    <property type="project" value="TreeGrafter"/>
</dbReference>
<dbReference type="CDD" id="cd07979">
    <property type="entry name" value="HFD_TAF9"/>
    <property type="match status" value="1"/>
</dbReference>
<keyword evidence="3" id="KW-0805">Transcription regulation</keyword>
<keyword evidence="8" id="KW-1185">Reference proteome</keyword>
<dbReference type="Gene3D" id="1.10.20.10">
    <property type="entry name" value="Histone, subunit A"/>
    <property type="match status" value="1"/>
</dbReference>
<dbReference type="SUPFAM" id="SSF47113">
    <property type="entry name" value="Histone-fold"/>
    <property type="match status" value="1"/>
</dbReference>
<feature type="region of interest" description="Disordered" evidence="6">
    <location>
        <begin position="163"/>
        <end position="191"/>
    </location>
</feature>
<dbReference type="GO" id="GO:0046982">
    <property type="term" value="F:protein heterodimerization activity"/>
    <property type="evidence" value="ECO:0007669"/>
    <property type="project" value="InterPro"/>
</dbReference>
<evidence type="ECO:0000256" key="1">
    <source>
        <dbReference type="ARBA" id="ARBA00004123"/>
    </source>
</evidence>
<evidence type="ECO:0000256" key="6">
    <source>
        <dbReference type="SAM" id="MobiDB-lite"/>
    </source>
</evidence>
<evidence type="ECO:0000256" key="5">
    <source>
        <dbReference type="ARBA" id="ARBA00023242"/>
    </source>
</evidence>
<dbReference type="PANTHER" id="PTHR48068">
    <property type="entry name" value="TAF9 RNA POLYMERASE II, TATA BOX-BINDING PROTEIN (TBP)-ASSOCIATED FACTOR"/>
    <property type="match status" value="1"/>
</dbReference>
<proteinExistence type="inferred from homology"/>
<sequence>MSRPADNLPPTARAIALLVSSTPAVQDAQPGVLHQLLEFSHRYTTQVLTDASVYAEHGGRAGKVEIDDVVLAVQARVGWEFGGRVPKEVRRVLSLCGLKTDFSFMIQYILSLATQVNATPLPAVPEVFGVRLPQASDCLTSIDFDLVPNKPPPGVKLYDEEIEEIEESESEEEEDEEMEPAPIPSGPIGLGIGMPVTHMAVDHVVREEAPFPISAIATPADIDMLGTPGGAMDENSDAAEEEEDGLFAGGDDEEEESDGMEEVQTTDVTNGVKRKLVEEDDYD</sequence>
<dbReference type="Proteomes" id="UP000775547">
    <property type="component" value="Unassembled WGS sequence"/>
</dbReference>
<dbReference type="EMBL" id="JABCKV010000096">
    <property type="protein sequence ID" value="KAG5643786.1"/>
    <property type="molecule type" value="Genomic_DNA"/>
</dbReference>
<dbReference type="PANTHER" id="PTHR48068:SF4">
    <property type="entry name" value="TATA-BOX BINDING PROTEIN ASSOCIATED FACTOR 9"/>
    <property type="match status" value="1"/>
</dbReference>
<reference evidence="7" key="1">
    <citation type="submission" date="2020-07" db="EMBL/GenBank/DDBJ databases">
        <authorList>
            <person name="Nieuwenhuis M."/>
            <person name="Van De Peppel L.J.J."/>
        </authorList>
    </citation>
    <scope>NUCLEOTIDE SEQUENCE</scope>
    <source>
        <strain evidence="7">AP01</strain>
        <tissue evidence="7">Mycelium</tissue>
    </source>
</reference>
<keyword evidence="5" id="KW-0539">Nucleus</keyword>
<dbReference type="GO" id="GO:0016251">
    <property type="term" value="F:RNA polymerase II general transcription initiation factor activity"/>
    <property type="evidence" value="ECO:0007669"/>
    <property type="project" value="TreeGrafter"/>
</dbReference>
<comment type="similarity">
    <text evidence="2">Belongs to the TAF9 family.</text>
</comment>
<accession>A0A9P7KDE4</accession>
<dbReference type="OrthoDB" id="341924at2759"/>
<dbReference type="InterPro" id="IPR051431">
    <property type="entry name" value="TFIID_subunit_9"/>
</dbReference>
<dbReference type="InterPro" id="IPR009072">
    <property type="entry name" value="Histone-fold"/>
</dbReference>
<evidence type="ECO:0000256" key="2">
    <source>
        <dbReference type="ARBA" id="ARBA00007646"/>
    </source>
</evidence>
<evidence type="ECO:0000256" key="4">
    <source>
        <dbReference type="ARBA" id="ARBA00023163"/>
    </source>
</evidence>
<keyword evidence="4" id="KW-0804">Transcription</keyword>
<feature type="region of interest" description="Disordered" evidence="6">
    <location>
        <begin position="226"/>
        <end position="283"/>
    </location>
</feature>
<organism evidence="7 8">
    <name type="scientific">Asterophora parasitica</name>
    <dbReference type="NCBI Taxonomy" id="117018"/>
    <lineage>
        <taxon>Eukaryota</taxon>
        <taxon>Fungi</taxon>
        <taxon>Dikarya</taxon>
        <taxon>Basidiomycota</taxon>
        <taxon>Agaricomycotina</taxon>
        <taxon>Agaricomycetes</taxon>
        <taxon>Agaricomycetidae</taxon>
        <taxon>Agaricales</taxon>
        <taxon>Tricholomatineae</taxon>
        <taxon>Lyophyllaceae</taxon>
        <taxon>Asterophora</taxon>
    </lineage>
</organism>
<name>A0A9P7KDE4_9AGAR</name>
<dbReference type="InterPro" id="IPR003162">
    <property type="entry name" value="TFIID-31"/>
</dbReference>
<evidence type="ECO:0000256" key="3">
    <source>
        <dbReference type="ARBA" id="ARBA00023015"/>
    </source>
</evidence>
<dbReference type="GO" id="GO:0003713">
    <property type="term" value="F:transcription coactivator activity"/>
    <property type="evidence" value="ECO:0007669"/>
    <property type="project" value="TreeGrafter"/>
</dbReference>
<dbReference type="AlphaFoldDB" id="A0A9P7KDE4"/>
<comment type="subcellular location">
    <subcellularLocation>
        <location evidence="1">Nucleus</location>
    </subcellularLocation>
</comment>
<comment type="caution">
    <text evidence="7">The sequence shown here is derived from an EMBL/GenBank/DDBJ whole genome shotgun (WGS) entry which is preliminary data.</text>
</comment>
<dbReference type="GO" id="GO:0005669">
    <property type="term" value="C:transcription factor TFIID complex"/>
    <property type="evidence" value="ECO:0007669"/>
    <property type="project" value="TreeGrafter"/>
</dbReference>
<reference evidence="7" key="2">
    <citation type="submission" date="2021-10" db="EMBL/GenBank/DDBJ databases">
        <title>Phylogenomics reveals ancestral predisposition of the termite-cultivated fungus Termitomyces towards a domesticated lifestyle.</title>
        <authorList>
            <person name="Auxier B."/>
            <person name="Grum-Grzhimaylo A."/>
            <person name="Cardenas M.E."/>
            <person name="Lodge J.D."/>
            <person name="Laessoe T."/>
            <person name="Pedersen O."/>
            <person name="Smith M.E."/>
            <person name="Kuyper T.W."/>
            <person name="Franco-Molano E.A."/>
            <person name="Baroni T.J."/>
            <person name="Aanen D.K."/>
        </authorList>
    </citation>
    <scope>NUCLEOTIDE SEQUENCE</scope>
    <source>
        <strain evidence="7">AP01</strain>
        <tissue evidence="7">Mycelium</tissue>
    </source>
</reference>
<evidence type="ECO:0000313" key="8">
    <source>
        <dbReference type="Proteomes" id="UP000775547"/>
    </source>
</evidence>
<dbReference type="GO" id="GO:0051123">
    <property type="term" value="P:RNA polymerase II preinitiation complex assembly"/>
    <property type="evidence" value="ECO:0007669"/>
    <property type="project" value="TreeGrafter"/>
</dbReference>
<dbReference type="Pfam" id="PF02291">
    <property type="entry name" value="TFIID-31kDa"/>
    <property type="match status" value="2"/>
</dbReference>